<dbReference type="InterPro" id="IPR034164">
    <property type="entry name" value="Pepsin-like_dom"/>
</dbReference>
<dbReference type="SUPFAM" id="SSF50630">
    <property type="entry name" value="Acid proteases"/>
    <property type="match status" value="1"/>
</dbReference>
<keyword evidence="4" id="KW-0645">Protease</keyword>
<dbReference type="PANTHER" id="PTHR47966:SF51">
    <property type="entry name" value="BETA-SITE APP-CLEAVING ENZYME, ISOFORM A-RELATED"/>
    <property type="match status" value="1"/>
</dbReference>
<feature type="signal peptide" evidence="5">
    <location>
        <begin position="1"/>
        <end position="21"/>
    </location>
</feature>
<evidence type="ECO:0000256" key="4">
    <source>
        <dbReference type="RuleBase" id="RU000454"/>
    </source>
</evidence>
<dbReference type="Pfam" id="PF00026">
    <property type="entry name" value="Asp"/>
    <property type="match status" value="1"/>
</dbReference>
<dbReference type="InParanoid" id="J0WX69"/>
<keyword evidence="5" id="KW-0732">Signal</keyword>
<keyword evidence="8" id="KW-1185">Reference proteome</keyword>
<feature type="active site" evidence="3">
    <location>
        <position position="287"/>
    </location>
</feature>
<evidence type="ECO:0000256" key="5">
    <source>
        <dbReference type="SAM" id="SignalP"/>
    </source>
</evidence>
<feature type="domain" description="Peptidase A1" evidence="6">
    <location>
        <begin position="92"/>
        <end position="404"/>
    </location>
</feature>
<dbReference type="GO" id="GO:0006508">
    <property type="term" value="P:proteolysis"/>
    <property type="evidence" value="ECO:0007669"/>
    <property type="project" value="UniProtKB-KW"/>
</dbReference>
<dbReference type="EMBL" id="JH687793">
    <property type="protein sequence ID" value="EJD41330.1"/>
    <property type="molecule type" value="Genomic_DNA"/>
</dbReference>
<dbReference type="eggNOG" id="KOG1339">
    <property type="taxonomic scope" value="Eukaryota"/>
</dbReference>
<name>J0WX69_AURST</name>
<proteinExistence type="inferred from homology"/>
<dbReference type="OrthoDB" id="660550at2759"/>
<evidence type="ECO:0000256" key="3">
    <source>
        <dbReference type="PIRSR" id="PIRSR601461-1"/>
    </source>
</evidence>
<evidence type="ECO:0000256" key="2">
    <source>
        <dbReference type="ARBA" id="ARBA00022750"/>
    </source>
</evidence>
<dbReference type="InterPro" id="IPR033121">
    <property type="entry name" value="PEPTIDASE_A1"/>
</dbReference>
<gene>
    <name evidence="7" type="ORF">AURDEDRAFT_68878</name>
</gene>
<comment type="similarity">
    <text evidence="1 4">Belongs to the peptidase A1 family.</text>
</comment>
<sequence>MVSTALLSAIVFALQVFSASALRLPDIARSTAAASNLVRAPVSKKIKQENLKGVATHDQSRARALVQRVSGGKFKGDSQVVGVEIANLATTYIAAVDVGSPPTTFFLIVDTGSSNTWVGATEPFTETETTVPLNASVGVTYGSGFFEGHQVLDLVALGGPLNIENQSIGVAEIQQGFDGLDGIIGIGPVGLTAGTVDGQDTVPTVTDNLFSAGIIPDPVVSVFFAPTNSTFDVNGELVFGGIDTGAFTGDLTVVPVTNTFPASEFFGIDISVNFKGTTILTSSGIVDTGTTLLLLASDAFAAYQRATGAVQDRNTGLLRLTRQQFASLPPLNFVIGGTTFSLSADGQRWPQQLNTAIGGSTNFVYLIVSSLGSPSGSGFDFVLGQFFLERFFSVFDSSGFVGLAPTVFTNATVNN</sequence>
<evidence type="ECO:0000256" key="1">
    <source>
        <dbReference type="ARBA" id="ARBA00007447"/>
    </source>
</evidence>
<protein>
    <submittedName>
        <fullName evidence="7">Aspartic peptidase A1</fullName>
    </submittedName>
</protein>
<dbReference type="PROSITE" id="PS00141">
    <property type="entry name" value="ASP_PROTEASE"/>
    <property type="match status" value="2"/>
</dbReference>
<organism evidence="7 8">
    <name type="scientific">Auricularia subglabra (strain TFB-10046 / SS5)</name>
    <name type="common">White-rot fungus</name>
    <name type="synonym">Auricularia delicata (strain TFB10046)</name>
    <dbReference type="NCBI Taxonomy" id="717982"/>
    <lineage>
        <taxon>Eukaryota</taxon>
        <taxon>Fungi</taxon>
        <taxon>Dikarya</taxon>
        <taxon>Basidiomycota</taxon>
        <taxon>Agaricomycotina</taxon>
        <taxon>Agaricomycetes</taxon>
        <taxon>Auriculariales</taxon>
        <taxon>Auriculariaceae</taxon>
        <taxon>Auricularia</taxon>
    </lineage>
</organism>
<dbReference type="InterPro" id="IPR021109">
    <property type="entry name" value="Peptidase_aspartic_dom_sf"/>
</dbReference>
<accession>J0WX69</accession>
<evidence type="ECO:0000313" key="8">
    <source>
        <dbReference type="Proteomes" id="UP000006514"/>
    </source>
</evidence>
<dbReference type="PRINTS" id="PR00792">
    <property type="entry name" value="PEPSIN"/>
</dbReference>
<keyword evidence="2 4" id="KW-0064">Aspartyl protease</keyword>
<feature type="active site" evidence="3">
    <location>
        <position position="110"/>
    </location>
</feature>
<feature type="chain" id="PRO_5003741104" evidence="5">
    <location>
        <begin position="22"/>
        <end position="415"/>
    </location>
</feature>
<dbReference type="Gene3D" id="2.40.70.10">
    <property type="entry name" value="Acid Proteases"/>
    <property type="match status" value="2"/>
</dbReference>
<dbReference type="GO" id="GO:0004190">
    <property type="term" value="F:aspartic-type endopeptidase activity"/>
    <property type="evidence" value="ECO:0007669"/>
    <property type="project" value="UniProtKB-KW"/>
</dbReference>
<evidence type="ECO:0000259" key="6">
    <source>
        <dbReference type="PROSITE" id="PS51767"/>
    </source>
</evidence>
<dbReference type="InterPro" id="IPR001969">
    <property type="entry name" value="Aspartic_peptidase_AS"/>
</dbReference>
<dbReference type="KEGG" id="adl:AURDEDRAFT_68878"/>
<dbReference type="Proteomes" id="UP000006514">
    <property type="component" value="Unassembled WGS sequence"/>
</dbReference>
<evidence type="ECO:0000313" key="7">
    <source>
        <dbReference type="EMBL" id="EJD41330.1"/>
    </source>
</evidence>
<dbReference type="OMA" id="IGAHEIG"/>
<dbReference type="FunCoup" id="J0WX69">
    <property type="interactions" value="10"/>
</dbReference>
<dbReference type="CDD" id="cd05471">
    <property type="entry name" value="pepsin_like"/>
    <property type="match status" value="1"/>
</dbReference>
<dbReference type="PANTHER" id="PTHR47966">
    <property type="entry name" value="BETA-SITE APP-CLEAVING ENZYME, ISOFORM A-RELATED"/>
    <property type="match status" value="1"/>
</dbReference>
<reference evidence="8" key="1">
    <citation type="journal article" date="2012" name="Science">
        <title>The Paleozoic origin of enzymatic lignin decomposition reconstructed from 31 fungal genomes.</title>
        <authorList>
            <person name="Floudas D."/>
            <person name="Binder M."/>
            <person name="Riley R."/>
            <person name="Barry K."/>
            <person name="Blanchette R.A."/>
            <person name="Henrissat B."/>
            <person name="Martinez A.T."/>
            <person name="Otillar R."/>
            <person name="Spatafora J.W."/>
            <person name="Yadav J.S."/>
            <person name="Aerts A."/>
            <person name="Benoit I."/>
            <person name="Boyd A."/>
            <person name="Carlson A."/>
            <person name="Copeland A."/>
            <person name="Coutinho P.M."/>
            <person name="de Vries R.P."/>
            <person name="Ferreira P."/>
            <person name="Findley K."/>
            <person name="Foster B."/>
            <person name="Gaskell J."/>
            <person name="Glotzer D."/>
            <person name="Gorecki P."/>
            <person name="Heitman J."/>
            <person name="Hesse C."/>
            <person name="Hori C."/>
            <person name="Igarashi K."/>
            <person name="Jurgens J.A."/>
            <person name="Kallen N."/>
            <person name="Kersten P."/>
            <person name="Kohler A."/>
            <person name="Kuees U."/>
            <person name="Kumar T.K.A."/>
            <person name="Kuo A."/>
            <person name="LaButti K."/>
            <person name="Larrondo L.F."/>
            <person name="Lindquist E."/>
            <person name="Ling A."/>
            <person name="Lombard V."/>
            <person name="Lucas S."/>
            <person name="Lundell T."/>
            <person name="Martin R."/>
            <person name="McLaughlin D.J."/>
            <person name="Morgenstern I."/>
            <person name="Morin E."/>
            <person name="Murat C."/>
            <person name="Nagy L.G."/>
            <person name="Nolan M."/>
            <person name="Ohm R.A."/>
            <person name="Patyshakuliyeva A."/>
            <person name="Rokas A."/>
            <person name="Ruiz-Duenas F.J."/>
            <person name="Sabat G."/>
            <person name="Salamov A."/>
            <person name="Samejima M."/>
            <person name="Schmutz J."/>
            <person name="Slot J.C."/>
            <person name="St John F."/>
            <person name="Stenlid J."/>
            <person name="Sun H."/>
            <person name="Sun S."/>
            <person name="Syed K."/>
            <person name="Tsang A."/>
            <person name="Wiebenga A."/>
            <person name="Young D."/>
            <person name="Pisabarro A."/>
            <person name="Eastwood D.C."/>
            <person name="Martin F."/>
            <person name="Cullen D."/>
            <person name="Grigoriev I.V."/>
            <person name="Hibbett D.S."/>
        </authorList>
    </citation>
    <scope>NUCLEOTIDE SEQUENCE [LARGE SCALE GENOMIC DNA]</scope>
    <source>
        <strain evidence="8">TFB10046</strain>
    </source>
</reference>
<dbReference type="AlphaFoldDB" id="J0WX69"/>
<keyword evidence="4" id="KW-0378">Hydrolase</keyword>
<dbReference type="InterPro" id="IPR001461">
    <property type="entry name" value="Aspartic_peptidase_A1"/>
</dbReference>
<dbReference type="MEROPS" id="A01.019"/>
<dbReference type="PROSITE" id="PS51767">
    <property type="entry name" value="PEPTIDASE_A1"/>
    <property type="match status" value="1"/>
</dbReference>